<dbReference type="Pfam" id="PF12704">
    <property type="entry name" value="MacB_PCD"/>
    <property type="match status" value="1"/>
</dbReference>
<evidence type="ECO:0000313" key="10">
    <source>
        <dbReference type="EMBL" id="QSB04176.1"/>
    </source>
</evidence>
<comment type="similarity">
    <text evidence="6">Belongs to the ABC-4 integral membrane protein family.</text>
</comment>
<feature type="domain" description="MacB-like periplasmic core" evidence="9">
    <location>
        <begin position="28"/>
        <end position="215"/>
    </location>
</feature>
<evidence type="ECO:0000256" key="6">
    <source>
        <dbReference type="ARBA" id="ARBA00038076"/>
    </source>
</evidence>
<dbReference type="PANTHER" id="PTHR30572:SF4">
    <property type="entry name" value="ABC TRANSPORTER PERMEASE YTRF"/>
    <property type="match status" value="1"/>
</dbReference>
<evidence type="ECO:0000256" key="5">
    <source>
        <dbReference type="ARBA" id="ARBA00023136"/>
    </source>
</evidence>
<reference evidence="10" key="1">
    <citation type="submission" date="2021-02" db="EMBL/GenBank/DDBJ databases">
        <title>Natronoglycomyces albus gen. nov., sp. nov, a haloalkaliphilic actinobacterium from a soda solonchak soil.</title>
        <authorList>
            <person name="Sorokin D.Y."/>
            <person name="Khijniak T.V."/>
            <person name="Zakharycheva A.P."/>
            <person name="Boueva O.V."/>
            <person name="Ariskina E.V."/>
            <person name="Hahnke R.L."/>
            <person name="Bunk B."/>
            <person name="Sproer C."/>
            <person name="Schumann P."/>
            <person name="Evtushenko L.I."/>
            <person name="Kublanov I.V."/>
        </authorList>
    </citation>
    <scope>NUCLEOTIDE SEQUENCE</scope>
    <source>
        <strain evidence="10">DSM 106290</strain>
    </source>
</reference>
<feature type="transmembrane region" description="Helical" evidence="7">
    <location>
        <begin position="273"/>
        <end position="298"/>
    </location>
</feature>
<dbReference type="GO" id="GO:0005886">
    <property type="term" value="C:plasma membrane"/>
    <property type="evidence" value="ECO:0007669"/>
    <property type="project" value="UniProtKB-SubCell"/>
</dbReference>
<accession>A0A895XNV2</accession>
<feature type="transmembrane region" description="Helical" evidence="7">
    <location>
        <begin position="29"/>
        <end position="49"/>
    </location>
</feature>
<dbReference type="RefSeq" id="WP_213170176.1">
    <property type="nucleotide sequence ID" value="NZ_CP070496.1"/>
</dbReference>
<keyword evidence="11" id="KW-1185">Reference proteome</keyword>
<protein>
    <submittedName>
        <fullName evidence="10">ABC transporter permease</fullName>
    </submittedName>
</protein>
<dbReference type="GO" id="GO:0022857">
    <property type="term" value="F:transmembrane transporter activity"/>
    <property type="evidence" value="ECO:0007669"/>
    <property type="project" value="TreeGrafter"/>
</dbReference>
<dbReference type="KEGG" id="nav:JQS30_10160"/>
<feature type="transmembrane region" description="Helical" evidence="7">
    <location>
        <begin position="362"/>
        <end position="387"/>
    </location>
</feature>
<dbReference type="AlphaFoldDB" id="A0A895XNV2"/>
<comment type="subcellular location">
    <subcellularLocation>
        <location evidence="1">Cell membrane</location>
        <topology evidence="1">Multi-pass membrane protein</topology>
    </subcellularLocation>
</comment>
<evidence type="ECO:0000259" key="9">
    <source>
        <dbReference type="Pfam" id="PF12704"/>
    </source>
</evidence>
<dbReference type="InterPro" id="IPR003838">
    <property type="entry name" value="ABC3_permease_C"/>
</dbReference>
<evidence type="ECO:0000256" key="3">
    <source>
        <dbReference type="ARBA" id="ARBA00022692"/>
    </source>
</evidence>
<feature type="domain" description="ABC3 transporter permease C-terminal" evidence="8">
    <location>
        <begin position="277"/>
        <end position="389"/>
    </location>
</feature>
<keyword evidence="3 7" id="KW-0812">Transmembrane</keyword>
<feature type="transmembrane region" description="Helical" evidence="7">
    <location>
        <begin position="326"/>
        <end position="350"/>
    </location>
</feature>
<sequence length="396" mass="41291">MGRRRGASFASDIVIDAWRAVLGRRLRSVLTICGVALGIGAGIATIGIASSAADAVSEHFDAVAATSVTVRFPDGVAPPGPTRIDEARKLNGAEEVGAMCATDEQVSVTRTRPGHTDRAERFQLAAAQPETLQALGATLETGRWPDTAHVDRNDAVALIDSAAARRLGILDLVEAPVIYIGGERYVVAGIFVPPRDQPRLTNAVVVPYSQCMQDPQKWSSKEVVARSKLGAASHVAAEIPWALHPEEPQRLSVAVPPDLSNVRQGVEGDTQALYLGLAGLSLFIATIGIANTTYVAVLERRGEIGLRRATGAGKGRIACQFLAESALLGASGGLVGVVVGVNVSAAVALYQGWMVVLSPLMIPVGLSIGVLVGMLAGLWPALAAARLDPVAALRSM</sequence>
<evidence type="ECO:0000313" key="11">
    <source>
        <dbReference type="Proteomes" id="UP000662939"/>
    </source>
</evidence>
<dbReference type="InterPro" id="IPR050250">
    <property type="entry name" value="Macrolide_Exporter_MacB"/>
</dbReference>
<organism evidence="10 11">
    <name type="scientific">Natronoglycomyces albus</name>
    <dbReference type="NCBI Taxonomy" id="2811108"/>
    <lineage>
        <taxon>Bacteria</taxon>
        <taxon>Bacillati</taxon>
        <taxon>Actinomycetota</taxon>
        <taxon>Actinomycetes</taxon>
        <taxon>Glycomycetales</taxon>
        <taxon>Glycomycetaceae</taxon>
        <taxon>Natronoglycomyces</taxon>
    </lineage>
</organism>
<gene>
    <name evidence="10" type="ORF">JQS30_10160</name>
</gene>
<evidence type="ECO:0000256" key="4">
    <source>
        <dbReference type="ARBA" id="ARBA00022989"/>
    </source>
</evidence>
<keyword evidence="4 7" id="KW-1133">Transmembrane helix</keyword>
<dbReference type="EMBL" id="CP070496">
    <property type="protein sequence ID" value="QSB04176.1"/>
    <property type="molecule type" value="Genomic_DNA"/>
</dbReference>
<dbReference type="Pfam" id="PF02687">
    <property type="entry name" value="FtsX"/>
    <property type="match status" value="1"/>
</dbReference>
<evidence type="ECO:0000256" key="7">
    <source>
        <dbReference type="SAM" id="Phobius"/>
    </source>
</evidence>
<name>A0A895XNV2_9ACTN</name>
<keyword evidence="2" id="KW-1003">Cell membrane</keyword>
<dbReference type="PANTHER" id="PTHR30572">
    <property type="entry name" value="MEMBRANE COMPONENT OF TRANSPORTER-RELATED"/>
    <property type="match status" value="1"/>
</dbReference>
<evidence type="ECO:0000256" key="1">
    <source>
        <dbReference type="ARBA" id="ARBA00004651"/>
    </source>
</evidence>
<evidence type="ECO:0000259" key="8">
    <source>
        <dbReference type="Pfam" id="PF02687"/>
    </source>
</evidence>
<dbReference type="Proteomes" id="UP000662939">
    <property type="component" value="Chromosome"/>
</dbReference>
<dbReference type="InterPro" id="IPR025857">
    <property type="entry name" value="MacB_PCD"/>
</dbReference>
<proteinExistence type="inferred from homology"/>
<evidence type="ECO:0000256" key="2">
    <source>
        <dbReference type="ARBA" id="ARBA00022475"/>
    </source>
</evidence>
<keyword evidence="5 7" id="KW-0472">Membrane</keyword>